<dbReference type="SUPFAM" id="SSF160719">
    <property type="entry name" value="gpW/gp25-like"/>
    <property type="match status" value="1"/>
</dbReference>
<dbReference type="Pfam" id="PF04965">
    <property type="entry name" value="GPW_gp25"/>
    <property type="match status" value="1"/>
</dbReference>
<organism evidence="2 3">
    <name type="scientific">Fuscovulum blasticum DSM 2131</name>
    <dbReference type="NCBI Taxonomy" id="1188250"/>
    <lineage>
        <taxon>Bacteria</taxon>
        <taxon>Pseudomonadati</taxon>
        <taxon>Pseudomonadota</taxon>
        <taxon>Alphaproteobacteria</taxon>
        <taxon>Rhodobacterales</taxon>
        <taxon>Paracoccaceae</taxon>
        <taxon>Pseudogemmobacter</taxon>
    </lineage>
</organism>
<dbReference type="AlphaFoldDB" id="A0A2T4JDM2"/>
<name>A0A2T4JDM2_FUSBL</name>
<gene>
    <name evidence="2" type="ORF">C5F44_02440</name>
</gene>
<dbReference type="EMBL" id="PZKE01000002">
    <property type="protein sequence ID" value="PTE15917.1"/>
    <property type="molecule type" value="Genomic_DNA"/>
</dbReference>
<protein>
    <submittedName>
        <fullName evidence="2">Phage baseplate protein</fullName>
    </submittedName>
</protein>
<evidence type="ECO:0000313" key="2">
    <source>
        <dbReference type="EMBL" id="PTE15917.1"/>
    </source>
</evidence>
<evidence type="ECO:0000313" key="3">
    <source>
        <dbReference type="Proteomes" id="UP000241362"/>
    </source>
</evidence>
<comment type="caution">
    <text evidence="2">The sequence shown here is derived from an EMBL/GenBank/DDBJ whole genome shotgun (WGS) entry which is preliminary data.</text>
</comment>
<dbReference type="InterPro" id="IPR007048">
    <property type="entry name" value="IraD/Gp25-like"/>
</dbReference>
<dbReference type="RefSeq" id="WP_107671925.1">
    <property type="nucleotide sequence ID" value="NZ_PZKE01000002.1"/>
</dbReference>
<dbReference type="Proteomes" id="UP000241362">
    <property type="component" value="Unassembled WGS sequence"/>
</dbReference>
<accession>A0A2T4JDM2</accession>
<keyword evidence="3" id="KW-1185">Reference proteome</keyword>
<reference evidence="2 3" key="1">
    <citation type="submission" date="2018-03" db="EMBL/GenBank/DDBJ databases">
        <title>Rhodobacter blasticus.</title>
        <authorList>
            <person name="Meyer T.E."/>
            <person name="Miller S."/>
            <person name="Lodha T."/>
            <person name="Gandham S."/>
            <person name="Chintalapati S."/>
            <person name="Chintalapati V.R."/>
        </authorList>
    </citation>
    <scope>NUCLEOTIDE SEQUENCE [LARGE SCALE GENOMIC DNA]</scope>
    <source>
        <strain evidence="2 3">DSM 2131</strain>
    </source>
</reference>
<sequence length="108" mass="11780">MTGLSRTTARLIGFDAHLAQSINDILSTPKGSRVLRRDYGSRLPDLIDAPMNGETAIDVFAETAEALEKWEPRLRLRRVEITAAAAGRMSLLLTADVTDTEAAIEVTL</sequence>
<feature type="domain" description="IraD/Gp25-like" evidence="1">
    <location>
        <begin position="15"/>
        <end position="100"/>
    </location>
</feature>
<proteinExistence type="predicted"/>
<evidence type="ECO:0000259" key="1">
    <source>
        <dbReference type="Pfam" id="PF04965"/>
    </source>
</evidence>
<dbReference type="Gene3D" id="3.10.450.40">
    <property type="match status" value="1"/>
</dbReference>